<evidence type="ECO:0000313" key="3">
    <source>
        <dbReference type="Proteomes" id="UP000824267"/>
    </source>
</evidence>
<dbReference type="EMBL" id="DXGG01000033">
    <property type="protein sequence ID" value="HIW86824.1"/>
    <property type="molecule type" value="Genomic_DNA"/>
</dbReference>
<protein>
    <submittedName>
        <fullName evidence="2">Uncharacterized protein</fullName>
    </submittedName>
</protein>
<reference evidence="2" key="2">
    <citation type="submission" date="2021-04" db="EMBL/GenBank/DDBJ databases">
        <authorList>
            <person name="Gilroy R."/>
        </authorList>
    </citation>
    <scope>NUCLEOTIDE SEQUENCE</scope>
    <source>
        <strain evidence="2">Gambia16-930</strain>
    </source>
</reference>
<proteinExistence type="predicted"/>
<evidence type="ECO:0000313" key="2">
    <source>
        <dbReference type="EMBL" id="HIW86824.1"/>
    </source>
</evidence>
<organism evidence="2 3">
    <name type="scientific">Candidatus Onthomorpha intestinigallinarum</name>
    <dbReference type="NCBI Taxonomy" id="2840880"/>
    <lineage>
        <taxon>Bacteria</taxon>
        <taxon>Pseudomonadati</taxon>
        <taxon>Bacteroidota</taxon>
        <taxon>Bacteroidia</taxon>
        <taxon>Bacteroidales</taxon>
        <taxon>Candidatus Onthomorpha</taxon>
    </lineage>
</organism>
<comment type="caution">
    <text evidence="2">The sequence shown here is derived from an EMBL/GenBank/DDBJ whole genome shotgun (WGS) entry which is preliminary data.</text>
</comment>
<dbReference type="Proteomes" id="UP000824267">
    <property type="component" value="Unassembled WGS sequence"/>
</dbReference>
<sequence length="153" mass="18443">MDILKELYEGLITEDEAYDKIDQVREDIHKGLYREFSHVNEEGVRVWDLSAIIGMDRYEYTAHCHAVPLSVIADWRYNGWPTKYFDTGEPVNYKDGYWFARKIKGGKYGLMSLRENKDKLRKKKNKLHKKKDKRHKKKDKLHKKKDKQRKKKK</sequence>
<dbReference type="AlphaFoldDB" id="A0A9D1RFB4"/>
<gene>
    <name evidence="2" type="ORF">IAC47_00910</name>
</gene>
<reference evidence="2" key="1">
    <citation type="journal article" date="2021" name="PeerJ">
        <title>Extensive microbial diversity within the chicken gut microbiome revealed by metagenomics and culture.</title>
        <authorList>
            <person name="Gilroy R."/>
            <person name="Ravi A."/>
            <person name="Getino M."/>
            <person name="Pursley I."/>
            <person name="Horton D.L."/>
            <person name="Alikhan N.F."/>
            <person name="Baker D."/>
            <person name="Gharbi K."/>
            <person name="Hall N."/>
            <person name="Watson M."/>
            <person name="Adriaenssens E.M."/>
            <person name="Foster-Nyarko E."/>
            <person name="Jarju S."/>
            <person name="Secka A."/>
            <person name="Antonio M."/>
            <person name="Oren A."/>
            <person name="Chaudhuri R.R."/>
            <person name="La Ragione R."/>
            <person name="Hildebrand F."/>
            <person name="Pallen M.J."/>
        </authorList>
    </citation>
    <scope>NUCLEOTIDE SEQUENCE</scope>
    <source>
        <strain evidence="2">Gambia16-930</strain>
    </source>
</reference>
<evidence type="ECO:0000256" key="1">
    <source>
        <dbReference type="SAM" id="MobiDB-lite"/>
    </source>
</evidence>
<accession>A0A9D1RFB4</accession>
<name>A0A9D1RFB4_9BACT</name>
<feature type="compositionally biased region" description="Basic residues" evidence="1">
    <location>
        <begin position="119"/>
        <end position="153"/>
    </location>
</feature>
<feature type="region of interest" description="Disordered" evidence="1">
    <location>
        <begin position="114"/>
        <end position="153"/>
    </location>
</feature>